<accession>A0A4Q9LF78</accession>
<dbReference type="EMBL" id="PITJ01000006">
    <property type="protein sequence ID" value="TBU05500.1"/>
    <property type="molecule type" value="Genomic_DNA"/>
</dbReference>
<reference evidence="1 2" key="1">
    <citation type="submission" date="2017-12" db="EMBL/GenBank/DDBJ databases">
        <authorList>
            <person name="Pombert J.-F."/>
            <person name="Haag K.L."/>
            <person name="Ebert D."/>
        </authorList>
    </citation>
    <scope>NUCLEOTIDE SEQUENCE [LARGE SCALE GENOMIC DNA]</scope>
    <source>
        <strain evidence="1">FI-OER-3-3</strain>
    </source>
</reference>
<protein>
    <submittedName>
        <fullName evidence="1">Uncharacterized protein</fullName>
    </submittedName>
</protein>
<dbReference type="Proteomes" id="UP000292362">
    <property type="component" value="Unassembled WGS sequence"/>
</dbReference>
<comment type="caution">
    <text evidence="1">The sequence shown here is derived from an EMBL/GenBank/DDBJ whole genome shotgun (WGS) entry which is preliminary data.</text>
</comment>
<proteinExistence type="predicted"/>
<gene>
    <name evidence="1" type="ORF">CWI37_0006p0010</name>
</gene>
<dbReference type="VEuPathDB" id="MicrosporidiaDB:CWI37_0006p0010"/>
<evidence type="ECO:0000313" key="1">
    <source>
        <dbReference type="EMBL" id="TBU05500.1"/>
    </source>
</evidence>
<dbReference type="AlphaFoldDB" id="A0A4Q9LF78"/>
<organism evidence="1 2">
    <name type="scientific">Hamiltosporidium tvaerminnensis</name>
    <dbReference type="NCBI Taxonomy" id="1176355"/>
    <lineage>
        <taxon>Eukaryota</taxon>
        <taxon>Fungi</taxon>
        <taxon>Fungi incertae sedis</taxon>
        <taxon>Microsporidia</taxon>
        <taxon>Dubosqiidae</taxon>
        <taxon>Hamiltosporidium</taxon>
    </lineage>
</organism>
<name>A0A4Q9LF78_9MICR</name>
<sequence>MFVIERLFEYFDDILKLRVDVILKKTQSNEFFNFCKTTNLSKGNSISLDITIYNVYETKNRCAFALS</sequence>
<evidence type="ECO:0000313" key="2">
    <source>
        <dbReference type="Proteomes" id="UP000292362"/>
    </source>
</evidence>